<dbReference type="InterPro" id="IPR036388">
    <property type="entry name" value="WH-like_DNA-bd_sf"/>
</dbReference>
<gene>
    <name evidence="1" type="ORF">CY0110_22012</name>
</gene>
<evidence type="ECO:0000313" key="1">
    <source>
        <dbReference type="EMBL" id="EAZ92817.1"/>
    </source>
</evidence>
<evidence type="ECO:0008006" key="3">
    <source>
        <dbReference type="Google" id="ProtNLM"/>
    </source>
</evidence>
<dbReference type="Pfam" id="PF04255">
    <property type="entry name" value="DUF433"/>
    <property type="match status" value="1"/>
</dbReference>
<dbReference type="eggNOG" id="COG2442">
    <property type="taxonomic scope" value="Bacteria"/>
</dbReference>
<dbReference type="AlphaFoldDB" id="A3IKU8"/>
<dbReference type="RefSeq" id="WP_008273961.1">
    <property type="nucleotide sequence ID" value="NZ_AAXW01000004.1"/>
</dbReference>
<proteinExistence type="predicted"/>
<name>A3IKU8_9CHRO</name>
<sequence>MASISTDYKYINLNEQGTAIITGSTLKVIDLVMAKMAYGWTPEEIQINHRHLTMSQIHSAFAYYWEHKEQLDQEIQQEVEYVKKLRSQAGDSPFVTRLKAEGVL</sequence>
<dbReference type="InterPro" id="IPR007367">
    <property type="entry name" value="DUF433"/>
</dbReference>
<reference evidence="1 2" key="1">
    <citation type="submission" date="2007-03" db="EMBL/GenBank/DDBJ databases">
        <authorList>
            <person name="Stal L."/>
            <person name="Ferriera S."/>
            <person name="Johnson J."/>
            <person name="Kravitz S."/>
            <person name="Beeson K."/>
            <person name="Sutton G."/>
            <person name="Rogers Y.-H."/>
            <person name="Friedman R."/>
            <person name="Frazier M."/>
            <person name="Venter J.C."/>
        </authorList>
    </citation>
    <scope>NUCLEOTIDE SEQUENCE [LARGE SCALE GENOMIC DNA]</scope>
    <source>
        <strain evidence="1 2">CCY0110</strain>
    </source>
</reference>
<evidence type="ECO:0000313" key="2">
    <source>
        <dbReference type="Proteomes" id="UP000003781"/>
    </source>
</evidence>
<dbReference type="EMBL" id="AAXW01000004">
    <property type="protein sequence ID" value="EAZ92817.1"/>
    <property type="molecule type" value="Genomic_DNA"/>
</dbReference>
<dbReference type="SUPFAM" id="SSF46689">
    <property type="entry name" value="Homeodomain-like"/>
    <property type="match status" value="1"/>
</dbReference>
<dbReference type="OrthoDB" id="427790at2"/>
<comment type="caution">
    <text evidence="1">The sequence shown here is derived from an EMBL/GenBank/DDBJ whole genome shotgun (WGS) entry which is preliminary data.</text>
</comment>
<dbReference type="InterPro" id="IPR009057">
    <property type="entry name" value="Homeodomain-like_sf"/>
</dbReference>
<accession>A3IKU8</accession>
<organism evidence="1 2">
    <name type="scientific">Crocosphaera chwakensis CCY0110</name>
    <dbReference type="NCBI Taxonomy" id="391612"/>
    <lineage>
        <taxon>Bacteria</taxon>
        <taxon>Bacillati</taxon>
        <taxon>Cyanobacteriota</taxon>
        <taxon>Cyanophyceae</taxon>
        <taxon>Oscillatoriophycideae</taxon>
        <taxon>Chroococcales</taxon>
        <taxon>Aphanothecaceae</taxon>
        <taxon>Crocosphaera</taxon>
        <taxon>Crocosphaera chwakensis</taxon>
    </lineage>
</organism>
<dbReference type="Gene3D" id="1.10.10.10">
    <property type="entry name" value="Winged helix-like DNA-binding domain superfamily/Winged helix DNA-binding domain"/>
    <property type="match status" value="1"/>
</dbReference>
<dbReference type="Proteomes" id="UP000003781">
    <property type="component" value="Unassembled WGS sequence"/>
</dbReference>
<keyword evidence="2" id="KW-1185">Reference proteome</keyword>
<protein>
    <recommendedName>
        <fullName evidence="3">DUF433 domain-containing protein</fullName>
    </recommendedName>
</protein>